<evidence type="ECO:0000313" key="4">
    <source>
        <dbReference type="Proteomes" id="UP000011724"/>
    </source>
</evidence>
<reference evidence="3 4" key="1">
    <citation type="journal article" date="2013" name="PLoS ONE">
        <title>The first genomic and proteomic characterization of a deep-sea sulfate reducer: insights into the piezophilic lifestyle of Desulfovibrio piezophilus.</title>
        <authorList>
            <person name="Pradel N."/>
            <person name="Ji B."/>
            <person name="Gimenez G."/>
            <person name="Talla E."/>
            <person name="Lenoble P."/>
            <person name="Garel M."/>
            <person name="Tamburini C."/>
            <person name="Fourquet P."/>
            <person name="Lebrun R."/>
            <person name="Bertin P."/>
            <person name="Denis Y."/>
            <person name="Pophillat M."/>
            <person name="Barbe V."/>
            <person name="Ollivier B."/>
            <person name="Dolla A."/>
        </authorList>
    </citation>
    <scope>NUCLEOTIDE SEQUENCE [LARGE SCALE GENOMIC DNA]</scope>
    <source>
        <strain evidence="4">DSM 10523 / SB164P1</strain>
    </source>
</reference>
<proteinExistence type="predicted"/>
<dbReference type="GO" id="GO:0016810">
    <property type="term" value="F:hydrolase activity, acting on carbon-nitrogen (but not peptide) bonds"/>
    <property type="evidence" value="ECO:0007669"/>
    <property type="project" value="InterPro"/>
</dbReference>
<dbReference type="EMBL" id="FO203427">
    <property type="protein sequence ID" value="CCH49232.1"/>
    <property type="molecule type" value="Genomic_DNA"/>
</dbReference>
<protein>
    <submittedName>
        <fullName evidence="3">Polysaccharide deacetylase</fullName>
    </submittedName>
</protein>
<evidence type="ECO:0000256" key="1">
    <source>
        <dbReference type="SAM" id="MobiDB-lite"/>
    </source>
</evidence>
<dbReference type="RefSeq" id="WP_015415276.1">
    <property type="nucleotide sequence ID" value="NC_020409.1"/>
</dbReference>
<sequence>MIVQTIISPCWQASPSALASSVSHLENLLQHAPDETELFFRADDIGVPSKNCRHMLALFARHHIPLHLAVTPAWLSETRWQILREWAGKEDSLWIWHQHGWRHQNHQKSGKKGEFGQDRSSEAKQADIIKGREKLIGLMGTDFAPVFTPPWNRFDTVTGGILAEAGYRAVSRSVGEMKKVPLPACLPDYAINVDLHTRSEALPQNGLQTLLDEFRLAMDSGRIGIMLHHQRMNDASFSFLDSLLSLAKKIKRFKLTTL</sequence>
<dbReference type="GO" id="GO:0005975">
    <property type="term" value="P:carbohydrate metabolic process"/>
    <property type="evidence" value="ECO:0007669"/>
    <property type="project" value="InterPro"/>
</dbReference>
<dbReference type="Gene3D" id="3.20.20.370">
    <property type="entry name" value="Glycoside hydrolase/deacetylase"/>
    <property type="match status" value="1"/>
</dbReference>
<feature type="region of interest" description="Disordered" evidence="1">
    <location>
        <begin position="104"/>
        <end position="123"/>
    </location>
</feature>
<feature type="compositionally biased region" description="Basic and acidic residues" evidence="1">
    <location>
        <begin position="111"/>
        <end position="123"/>
    </location>
</feature>
<gene>
    <name evidence="3" type="ordered locus">BN4_11997</name>
</gene>
<dbReference type="Pfam" id="PF01522">
    <property type="entry name" value="Polysacc_deac_1"/>
    <property type="match status" value="1"/>
</dbReference>
<dbReference type="STRING" id="1322246.BN4_11997"/>
<dbReference type="AlphaFoldDB" id="M1WT18"/>
<dbReference type="OrthoDB" id="5417728at2"/>
<organism evidence="3 4">
    <name type="scientific">Pseudodesulfovibrio piezophilus (strain DSM 21447 / JCM 15486 / C1TLV30)</name>
    <name type="common">Desulfovibrio piezophilus</name>
    <dbReference type="NCBI Taxonomy" id="1322246"/>
    <lineage>
        <taxon>Bacteria</taxon>
        <taxon>Pseudomonadati</taxon>
        <taxon>Thermodesulfobacteriota</taxon>
        <taxon>Desulfovibrionia</taxon>
        <taxon>Desulfovibrionales</taxon>
        <taxon>Desulfovibrionaceae</taxon>
    </lineage>
</organism>
<dbReference type="PATRIC" id="fig|879567.3.peg.2123"/>
<name>M1WT18_PSEP2</name>
<dbReference type="InterPro" id="IPR011330">
    <property type="entry name" value="Glyco_hydro/deAcase_b/a-brl"/>
</dbReference>
<dbReference type="BioCyc" id="DPIE1322246:BN4_RS10040-MONOMER"/>
<accession>M1WT18</accession>
<evidence type="ECO:0000313" key="3">
    <source>
        <dbReference type="EMBL" id="CCH49232.1"/>
    </source>
</evidence>
<dbReference type="InterPro" id="IPR002509">
    <property type="entry name" value="NODB_dom"/>
</dbReference>
<dbReference type="HOGENOM" id="CLU_073819_1_0_7"/>
<keyword evidence="4" id="KW-1185">Reference proteome</keyword>
<dbReference type="Proteomes" id="UP000011724">
    <property type="component" value="Chromosome"/>
</dbReference>
<dbReference type="KEGG" id="dpi:BN4_11997"/>
<dbReference type="SUPFAM" id="SSF88713">
    <property type="entry name" value="Glycoside hydrolase/deacetylase"/>
    <property type="match status" value="1"/>
</dbReference>
<dbReference type="eggNOG" id="COG0726">
    <property type="taxonomic scope" value="Bacteria"/>
</dbReference>
<evidence type="ECO:0000259" key="2">
    <source>
        <dbReference type="Pfam" id="PF01522"/>
    </source>
</evidence>
<feature type="domain" description="NodB homology" evidence="2">
    <location>
        <begin position="47"/>
        <end position="170"/>
    </location>
</feature>
<reference evidence="4" key="2">
    <citation type="journal article" date="2013" name="Stand. Genomic Sci.">
        <title>Complete genome sequence of Desulfocapsa sulfexigens, a marine deltaproteobacterium specialized in disproportionating inorganic sulfur compounds.</title>
        <authorList>
            <person name="Finster K.W."/>
            <person name="Kjeldsen K.U."/>
            <person name="Kube M."/>
            <person name="Reinhardt R."/>
            <person name="Mussmann M."/>
            <person name="Amann R."/>
            <person name="Schreiber L."/>
        </authorList>
    </citation>
    <scope>NUCLEOTIDE SEQUENCE [LARGE SCALE GENOMIC DNA]</scope>
    <source>
        <strain evidence="4">DSM 10523 / SB164P1</strain>
    </source>
</reference>